<dbReference type="Pfam" id="PF13382">
    <property type="entry name" value="Adenine_deam_C"/>
    <property type="match status" value="1"/>
</dbReference>
<reference evidence="8" key="1">
    <citation type="submission" date="2016-04" db="EMBL/GenBank/DDBJ databases">
        <authorList>
            <person name="Lyu Z."/>
            <person name="Lyu W."/>
        </authorList>
    </citation>
    <scope>NUCLEOTIDE SEQUENCE [LARGE SCALE GENOMIC DNA]</scope>
    <source>
        <strain evidence="8">C44</strain>
    </source>
</reference>
<comment type="caution">
    <text evidence="7">The sequence shown here is derived from an EMBL/GenBank/DDBJ whole genome shotgun (WGS) entry which is preliminary data.</text>
</comment>
<feature type="domain" description="Amidohydrolase-related" evidence="5">
    <location>
        <begin position="78"/>
        <end position="362"/>
    </location>
</feature>
<keyword evidence="3" id="KW-0378">Hydrolase</keyword>
<dbReference type="GO" id="GO:0000034">
    <property type="term" value="F:adenine deaminase activity"/>
    <property type="evidence" value="ECO:0007669"/>
    <property type="project" value="UniProtKB-EC"/>
</dbReference>
<evidence type="ECO:0000313" key="7">
    <source>
        <dbReference type="EMBL" id="OAS85643.1"/>
    </source>
</evidence>
<gene>
    <name evidence="7" type="ORF">A6K24_24095</name>
</gene>
<dbReference type="InterPro" id="IPR006680">
    <property type="entry name" value="Amidohydro-rel"/>
</dbReference>
<dbReference type="Gene3D" id="2.30.40.10">
    <property type="entry name" value="Urease, subunit C, domain 1"/>
    <property type="match status" value="1"/>
</dbReference>
<evidence type="ECO:0000256" key="3">
    <source>
        <dbReference type="ARBA" id="ARBA00022801"/>
    </source>
</evidence>
<protein>
    <recommendedName>
        <fullName evidence="2">adenine deaminase</fullName>
        <ecNumber evidence="2">3.5.4.2</ecNumber>
    </recommendedName>
</protein>
<dbReference type="PANTHER" id="PTHR11113:SF6">
    <property type="entry name" value="ADENINE DEAMINASE YERA-RELATED"/>
    <property type="match status" value="1"/>
</dbReference>
<evidence type="ECO:0000313" key="8">
    <source>
        <dbReference type="Proteomes" id="UP000078534"/>
    </source>
</evidence>
<dbReference type="STRING" id="152268.A6K24_24095"/>
<evidence type="ECO:0000259" key="5">
    <source>
        <dbReference type="Pfam" id="PF01979"/>
    </source>
</evidence>
<evidence type="ECO:0000256" key="2">
    <source>
        <dbReference type="ARBA" id="ARBA00012782"/>
    </source>
</evidence>
<dbReference type="OrthoDB" id="9775607at2"/>
<name>A0A179SZF1_9BACI</name>
<evidence type="ECO:0000256" key="4">
    <source>
        <dbReference type="ARBA" id="ARBA00047720"/>
    </source>
</evidence>
<comment type="similarity">
    <text evidence="1">Belongs to the metallo-dependent hydrolases superfamily. Adenine deaminase family.</text>
</comment>
<dbReference type="SUPFAM" id="SSF51338">
    <property type="entry name" value="Composite domain of metallo-dependent hydrolases"/>
    <property type="match status" value="1"/>
</dbReference>
<dbReference type="AlphaFoldDB" id="A0A179SZF1"/>
<proteinExistence type="inferred from homology"/>
<dbReference type="InterPro" id="IPR011059">
    <property type="entry name" value="Metal-dep_hydrolase_composite"/>
</dbReference>
<evidence type="ECO:0000259" key="6">
    <source>
        <dbReference type="Pfam" id="PF13382"/>
    </source>
</evidence>
<dbReference type="RefSeq" id="WP_066333736.1">
    <property type="nucleotide sequence ID" value="NZ_LWSG01000020.1"/>
</dbReference>
<dbReference type="Proteomes" id="UP000078534">
    <property type="component" value="Unassembled WGS sequence"/>
</dbReference>
<comment type="catalytic activity">
    <reaction evidence="4">
        <text>adenine + H2O + H(+) = hypoxanthine + NH4(+)</text>
        <dbReference type="Rhea" id="RHEA:23688"/>
        <dbReference type="ChEBI" id="CHEBI:15377"/>
        <dbReference type="ChEBI" id="CHEBI:15378"/>
        <dbReference type="ChEBI" id="CHEBI:16708"/>
        <dbReference type="ChEBI" id="CHEBI:17368"/>
        <dbReference type="ChEBI" id="CHEBI:28938"/>
        <dbReference type="EC" id="3.5.4.2"/>
    </reaction>
</comment>
<organism evidence="7 8">
    <name type="scientific">Metabacillus litoralis</name>
    <dbReference type="NCBI Taxonomy" id="152268"/>
    <lineage>
        <taxon>Bacteria</taxon>
        <taxon>Bacillati</taxon>
        <taxon>Bacillota</taxon>
        <taxon>Bacilli</taxon>
        <taxon>Bacillales</taxon>
        <taxon>Bacillaceae</taxon>
        <taxon>Metabacillus</taxon>
    </lineage>
</organism>
<evidence type="ECO:0000256" key="1">
    <source>
        <dbReference type="ARBA" id="ARBA00006773"/>
    </source>
</evidence>
<accession>A0A179SZF1</accession>
<dbReference type="PANTHER" id="PTHR11113">
    <property type="entry name" value="N-ACETYLGLUCOSAMINE-6-PHOSPHATE DEACETYLASE"/>
    <property type="match status" value="1"/>
</dbReference>
<sequence length="580" mass="66486">MPERKFQWKISQIRKQIDVLSNKCAPTIVLKNATYLNSYLRQWVKAHIWIVEDRIVYVGDNLPEYTNQTEMIDCTNKVVVPGYIEPHAHPFQLYNPHTLAKYVSQTGTTSFIGDNLFFLLQYEKKKALTFLDDMGKLPYHFYWWARFDLQTEVHGEDKIFSHDFLKTWLEHKSVVQGGELTSWPKLLDGDDWILYWLRETKRRGKRIEGHFPGASDNTLMKMKLFGVDSDHESMTGKDVINRLKMGYTAALRHSSIRPDLAILLKEIQDEGLTTYDHLYYTTDGATPTFYENGMINRCIDIALDCNVPSIDAYNMAAFNVAKYYQLEEQIGVIAPGRIATLNILDSIDKPDPSSVMAKGTWVLKEGHCQEDKEVVEWAEYGIQSADIKWDLTIDDLQFSMPLGMKMRNAVIMEPYSITIDSSVNELSEIHDESFLALIDRNGKWRVNTVIKGFSKQVQGFASSYSTTGDIIIIGKNKTEMLAAFTRMKEIGGGIVLTENGNVTFEMPLEINGSASIEELEEVMRKQNQLNTLLKERGYGFDDPVYSLLFLSSTHLPYIRITPRGIFDVMKKTVLFPSIMR</sequence>
<dbReference type="EC" id="3.5.4.2" evidence="2"/>
<dbReference type="Pfam" id="PF01979">
    <property type="entry name" value="Amidohydro_1"/>
    <property type="match status" value="1"/>
</dbReference>
<dbReference type="Gene3D" id="3.20.20.140">
    <property type="entry name" value="Metal-dependent hydrolases"/>
    <property type="match status" value="1"/>
</dbReference>
<dbReference type="InterPro" id="IPR026912">
    <property type="entry name" value="Adenine_deam_C"/>
</dbReference>
<keyword evidence="8" id="KW-1185">Reference proteome</keyword>
<feature type="domain" description="Adenine deaminase C-terminal" evidence="6">
    <location>
        <begin position="426"/>
        <end position="571"/>
    </location>
</feature>
<dbReference type="EMBL" id="LWSG01000020">
    <property type="protein sequence ID" value="OAS85643.1"/>
    <property type="molecule type" value="Genomic_DNA"/>
</dbReference>